<dbReference type="Gene3D" id="2.60.40.290">
    <property type="match status" value="1"/>
</dbReference>
<dbReference type="SUPFAM" id="SSF110296">
    <property type="entry name" value="Oligoxyloglucan reducing end-specific cellobiohydrolase"/>
    <property type="match status" value="2"/>
</dbReference>
<feature type="domain" description="CBM2" evidence="9">
    <location>
        <begin position="738"/>
        <end position="843"/>
    </location>
</feature>
<evidence type="ECO:0000313" key="10">
    <source>
        <dbReference type="EMBL" id="NHZ88558.1"/>
    </source>
</evidence>
<evidence type="ECO:0000256" key="2">
    <source>
        <dbReference type="ARBA" id="ARBA00022801"/>
    </source>
</evidence>
<evidence type="ECO:0000313" key="11">
    <source>
        <dbReference type="Proteomes" id="UP000609726"/>
    </source>
</evidence>
<keyword evidence="3" id="KW-0119">Carbohydrate metabolism</keyword>
<dbReference type="Pfam" id="PF00553">
    <property type="entry name" value="CBM_2"/>
    <property type="match status" value="1"/>
</dbReference>
<dbReference type="InterPro" id="IPR001919">
    <property type="entry name" value="CBD2"/>
</dbReference>
<feature type="region of interest" description="Disordered" evidence="7">
    <location>
        <begin position="720"/>
        <end position="743"/>
    </location>
</feature>
<dbReference type="InterPro" id="IPR008965">
    <property type="entry name" value="CBM2/CBM3_carb-bd_dom_sf"/>
</dbReference>
<gene>
    <name evidence="10" type="ORF">F2P45_05905</name>
</gene>
<dbReference type="PROSITE" id="PS51173">
    <property type="entry name" value="CBM2"/>
    <property type="match status" value="1"/>
</dbReference>
<organism evidence="10 11">
    <name type="scientific">Massilia mucilaginosa</name>
    <dbReference type="NCBI Taxonomy" id="2609282"/>
    <lineage>
        <taxon>Bacteria</taxon>
        <taxon>Pseudomonadati</taxon>
        <taxon>Pseudomonadota</taxon>
        <taxon>Betaproteobacteria</taxon>
        <taxon>Burkholderiales</taxon>
        <taxon>Oxalobacteraceae</taxon>
        <taxon>Telluria group</taxon>
        <taxon>Massilia</taxon>
    </lineage>
</organism>
<keyword evidence="4" id="KW-0326">Glycosidase</keyword>
<evidence type="ECO:0000256" key="4">
    <source>
        <dbReference type="ARBA" id="ARBA00023295"/>
    </source>
</evidence>
<accession>A0ABX0NP74</accession>
<keyword evidence="11" id="KW-1185">Reference proteome</keyword>
<dbReference type="PANTHER" id="PTHR43739:SF2">
    <property type="entry name" value="OLIGOXYLOGLUCAN-REDUCING END-SPECIFIC XYLOGLUCANASE-RELATED"/>
    <property type="match status" value="1"/>
</dbReference>
<protein>
    <submittedName>
        <fullName evidence="10">Exo-alpha-sialidase</fullName>
    </submittedName>
</protein>
<dbReference type="RefSeq" id="WP_166871410.1">
    <property type="nucleotide sequence ID" value="NZ_WHJH01000004.1"/>
</dbReference>
<dbReference type="CDD" id="cd15482">
    <property type="entry name" value="Sialidase_non-viral"/>
    <property type="match status" value="2"/>
</dbReference>
<dbReference type="Proteomes" id="UP000609726">
    <property type="component" value="Unassembled WGS sequence"/>
</dbReference>
<feature type="signal peptide" evidence="8">
    <location>
        <begin position="1"/>
        <end position="26"/>
    </location>
</feature>
<comment type="caution">
    <text evidence="10">The sequence shown here is derived from an EMBL/GenBank/DDBJ whole genome shotgun (WGS) entry which is preliminary data.</text>
</comment>
<dbReference type="SUPFAM" id="SSF49384">
    <property type="entry name" value="Carbohydrate-binding domain"/>
    <property type="match status" value="1"/>
</dbReference>
<dbReference type="EMBL" id="WHJH01000004">
    <property type="protein sequence ID" value="NHZ88558.1"/>
    <property type="molecule type" value="Genomic_DNA"/>
</dbReference>
<reference evidence="10 11" key="1">
    <citation type="submission" date="2019-10" db="EMBL/GenBank/DDBJ databases">
        <title>Taxonomy of Antarctic Massilia spp.: description of Massilia rubra sp. nov., Massilia aquatica sp. nov., Massilia mucilaginosa sp. nov., Massilia frigida sp. nov. isolated from streams, lakes and regoliths.</title>
        <authorList>
            <person name="Holochova P."/>
            <person name="Sedlacek I."/>
            <person name="Kralova S."/>
            <person name="Maslanova I."/>
            <person name="Busse H.-J."/>
            <person name="Stankova E."/>
            <person name="Vrbovska V."/>
            <person name="Kovarovic V."/>
            <person name="Bartak M."/>
            <person name="Svec P."/>
            <person name="Pantucek R."/>
        </authorList>
    </citation>
    <scope>NUCLEOTIDE SEQUENCE [LARGE SCALE GENOMIC DNA]</scope>
    <source>
        <strain evidence="10 11">CCM 8733</strain>
    </source>
</reference>
<keyword evidence="5" id="KW-0624">Polysaccharide degradation</keyword>
<sequence>MTLMHRLSTIAAACALCAAACAPASAASETYQWNSVAMGGGGFVSAVIPSKTQKGLAYARTDVGGAYRWDSTAARWVPLLDWASEDETGLLGVESIALDPKNPAKVYMLAGISYFNNGKTMILRSSDYGKTFIKTDVSALFKAHGNGMGRQSGERLQLDPGSSNILYAGTRANGLFKSTDSGATWARLSSLNVTTTPNENGINFVSLDPSSVVGGAAQRIVVGVSRFGYVAPNLYRSNDGGQTFAPVPGAPTDLMPQRAARASDGNLYLTYANGAGPHGHWAQPEPMDRGQIWKYNIGTGAWTNVTPDGIGSAFSGISVAPDNPNNLVASTVNTYQAQGNAWGDRVYTSTNGGASWTDVIARGFAKDSAGVSWVGDKAIHWAGTVELDPFDTKAAWVSSGNGIFKTANINATPATWTFNVAGLEETVPLNLVSIPGGPLVSAIGDYDGFRHTDTSRYAPIHTPSIGTTTGLDVAARKISVLARAGGNDTPAMYYSTDTGATWKKSAVMNGKNGQVALSSDGAVLLHSPDNSATSYRSTDFGTSWTTVNGLNVTSARPVADAVNPRKFYAYDNGRVFVSTDGGVSFAPKATLQSGGSKVIRAVPNREGELWVPLNGAGLARSTDSGATFSSIGGVSHAGAVGFGAAAAGATFPTVYIWGTVGGVKGVHRSGDAGATWVRVNDDAHQYGGPANGQFVIGDMNRYGVVYMSTAGRGIAMGVPGGTTTPPIDPPPPVEPPPTPTPTGQCVYQVRSQWPGGFNGAVQITNRGTAAMNGWSVSWTYSDGSKVASMWNAVLSGSNPYTATNVGWNALIQPGQTVEFGFQGTSGSAGSQVPVLTGATCAKAKK</sequence>
<dbReference type="InterPro" id="IPR052025">
    <property type="entry name" value="Xyloglucanase_GH74"/>
</dbReference>
<feature type="chain" id="PRO_5045067003" evidence="8">
    <location>
        <begin position="27"/>
        <end position="845"/>
    </location>
</feature>
<evidence type="ECO:0000256" key="5">
    <source>
        <dbReference type="ARBA" id="ARBA00023326"/>
    </source>
</evidence>
<dbReference type="Gene3D" id="2.130.10.10">
    <property type="entry name" value="YVTN repeat-like/Quinoprotein amine dehydrogenase"/>
    <property type="match status" value="2"/>
</dbReference>
<evidence type="ECO:0000256" key="6">
    <source>
        <dbReference type="ARBA" id="ARBA00037986"/>
    </source>
</evidence>
<evidence type="ECO:0000256" key="7">
    <source>
        <dbReference type="SAM" id="MobiDB-lite"/>
    </source>
</evidence>
<feature type="compositionally biased region" description="Pro residues" evidence="7">
    <location>
        <begin position="726"/>
        <end position="740"/>
    </location>
</feature>
<name>A0ABX0NP74_9BURK</name>
<dbReference type="InterPro" id="IPR015943">
    <property type="entry name" value="WD40/YVTN_repeat-like_dom_sf"/>
</dbReference>
<keyword evidence="2" id="KW-0378">Hydrolase</keyword>
<dbReference type="InterPro" id="IPR012291">
    <property type="entry name" value="CBM2_carb-bd_dom_sf"/>
</dbReference>
<proteinExistence type="inferred from homology"/>
<keyword evidence="1 8" id="KW-0732">Signal</keyword>
<dbReference type="PANTHER" id="PTHR43739">
    <property type="entry name" value="XYLOGLUCANASE (EUROFUNG)"/>
    <property type="match status" value="1"/>
</dbReference>
<dbReference type="SMART" id="SM00637">
    <property type="entry name" value="CBD_II"/>
    <property type="match status" value="1"/>
</dbReference>
<evidence type="ECO:0000256" key="1">
    <source>
        <dbReference type="ARBA" id="ARBA00022729"/>
    </source>
</evidence>
<evidence type="ECO:0000256" key="8">
    <source>
        <dbReference type="SAM" id="SignalP"/>
    </source>
</evidence>
<evidence type="ECO:0000256" key="3">
    <source>
        <dbReference type="ARBA" id="ARBA00023277"/>
    </source>
</evidence>
<comment type="similarity">
    <text evidence="6">Belongs to the glycosyl hydrolase 74 family.</text>
</comment>
<evidence type="ECO:0000259" key="9">
    <source>
        <dbReference type="PROSITE" id="PS51173"/>
    </source>
</evidence>